<organism evidence="2 3">
    <name type="scientific">Actinidia rufa</name>
    <dbReference type="NCBI Taxonomy" id="165716"/>
    <lineage>
        <taxon>Eukaryota</taxon>
        <taxon>Viridiplantae</taxon>
        <taxon>Streptophyta</taxon>
        <taxon>Embryophyta</taxon>
        <taxon>Tracheophyta</taxon>
        <taxon>Spermatophyta</taxon>
        <taxon>Magnoliopsida</taxon>
        <taxon>eudicotyledons</taxon>
        <taxon>Gunneridae</taxon>
        <taxon>Pentapetalae</taxon>
        <taxon>asterids</taxon>
        <taxon>Ericales</taxon>
        <taxon>Actinidiaceae</taxon>
        <taxon>Actinidia</taxon>
    </lineage>
</organism>
<evidence type="ECO:0000256" key="1">
    <source>
        <dbReference type="SAM" id="MobiDB-lite"/>
    </source>
</evidence>
<keyword evidence="3" id="KW-1185">Reference proteome</keyword>
<dbReference type="Proteomes" id="UP000585474">
    <property type="component" value="Unassembled WGS sequence"/>
</dbReference>
<accession>A0A7J0DSK8</accession>
<gene>
    <name evidence="2" type="ORF">Acr_00g0074740</name>
</gene>
<feature type="region of interest" description="Disordered" evidence="1">
    <location>
        <begin position="221"/>
        <end position="246"/>
    </location>
</feature>
<dbReference type="PANTHER" id="PTHR34482:SF36">
    <property type="entry name" value="RETROTRANSPOSON GAG DOMAIN-CONTAINING PROTEIN"/>
    <property type="match status" value="1"/>
</dbReference>
<dbReference type="EMBL" id="BJWL01000378">
    <property type="protein sequence ID" value="GFS41506.1"/>
    <property type="molecule type" value="Genomic_DNA"/>
</dbReference>
<dbReference type="AlphaFoldDB" id="A0A7J0DSK8"/>
<feature type="compositionally biased region" description="Polar residues" evidence="1">
    <location>
        <begin position="162"/>
        <end position="178"/>
    </location>
</feature>
<proteinExistence type="predicted"/>
<dbReference type="OrthoDB" id="1744647at2759"/>
<sequence length="246" mass="27775">MPPKREGRGRREAVELEGRIDQIERILEGLVQVVQDAHNNNHNNAPEQPAMPMPGAEIIHRKMIVMEYNAKFMELSRYAPYIVSMESRKARRFKAGLRWIIKNKVDILRLSTHQEVLQRAIIAERALNESAQYRENNKKRSGGSTSRGQSSKRQSLRSSSGNLSTPHGNIISQRSSRPNELPTCLTCQKKHWGECHLGSRSCYRYGQEGHQIRDCSMSRIQGAGTSAPASVQQPPAGRKNNQPQQG</sequence>
<comment type="caution">
    <text evidence="2">The sequence shown here is derived from an EMBL/GenBank/DDBJ whole genome shotgun (WGS) entry which is preliminary data.</text>
</comment>
<dbReference type="PANTHER" id="PTHR34482">
    <property type="entry name" value="DNA DAMAGE-INDUCIBLE PROTEIN 1-LIKE"/>
    <property type="match status" value="1"/>
</dbReference>
<feature type="compositionally biased region" description="Polar residues" evidence="1">
    <location>
        <begin position="223"/>
        <end position="246"/>
    </location>
</feature>
<evidence type="ECO:0000313" key="2">
    <source>
        <dbReference type="EMBL" id="GFS41506.1"/>
    </source>
</evidence>
<evidence type="ECO:0000313" key="3">
    <source>
        <dbReference type="Proteomes" id="UP000585474"/>
    </source>
</evidence>
<feature type="region of interest" description="Disordered" evidence="1">
    <location>
        <begin position="132"/>
        <end position="179"/>
    </location>
</feature>
<protein>
    <recommendedName>
        <fullName evidence="4">CCHC-type domain-containing protein</fullName>
    </recommendedName>
</protein>
<feature type="compositionally biased region" description="Low complexity" evidence="1">
    <location>
        <begin position="142"/>
        <end position="161"/>
    </location>
</feature>
<name>A0A7J0DSK8_9ERIC</name>
<reference evidence="3" key="1">
    <citation type="submission" date="2019-07" db="EMBL/GenBank/DDBJ databases">
        <title>De Novo Assembly of kiwifruit Actinidia rufa.</title>
        <authorList>
            <person name="Sugita-Konishi S."/>
            <person name="Sato K."/>
            <person name="Mori E."/>
            <person name="Abe Y."/>
            <person name="Kisaki G."/>
            <person name="Hamano K."/>
            <person name="Suezawa K."/>
            <person name="Otani M."/>
            <person name="Fukuda T."/>
            <person name="Manabe T."/>
            <person name="Gomi K."/>
            <person name="Tabuchi M."/>
            <person name="Akimitsu K."/>
            <person name="Kataoka I."/>
        </authorList>
    </citation>
    <scope>NUCLEOTIDE SEQUENCE [LARGE SCALE GENOMIC DNA]</scope>
    <source>
        <strain evidence="3">cv. Fuchu</strain>
    </source>
</reference>
<evidence type="ECO:0008006" key="4">
    <source>
        <dbReference type="Google" id="ProtNLM"/>
    </source>
</evidence>